<comment type="caution">
    <text evidence="1">The sequence shown here is derived from an EMBL/GenBank/DDBJ whole genome shotgun (WGS) entry which is preliminary data.</text>
</comment>
<evidence type="ECO:0000313" key="2">
    <source>
        <dbReference type="Proteomes" id="UP000603200"/>
    </source>
</evidence>
<proteinExistence type="predicted"/>
<dbReference type="NCBIfam" id="TIGR04267">
    <property type="entry name" value="mod_HExxH"/>
    <property type="match status" value="1"/>
</dbReference>
<dbReference type="InterPro" id="IPR026337">
    <property type="entry name" value="AKG_HExxH"/>
</dbReference>
<dbReference type="EMBL" id="BOMN01000112">
    <property type="protein sequence ID" value="GIE24720.1"/>
    <property type="molecule type" value="Genomic_DNA"/>
</dbReference>
<name>A0ABQ4A1H7_9ACTN</name>
<dbReference type="Proteomes" id="UP000603200">
    <property type="component" value="Unassembled WGS sequence"/>
</dbReference>
<organism evidence="1 2">
    <name type="scientific">Winogradskya humida</name>
    <dbReference type="NCBI Taxonomy" id="113566"/>
    <lineage>
        <taxon>Bacteria</taxon>
        <taxon>Bacillati</taxon>
        <taxon>Actinomycetota</taxon>
        <taxon>Actinomycetes</taxon>
        <taxon>Micromonosporales</taxon>
        <taxon>Micromonosporaceae</taxon>
        <taxon>Winogradskya</taxon>
    </lineage>
</organism>
<sequence>MDRSHAPDDVVRHSLSAASFAVLARGEGSPQITRDFWTTEESRRLLLVSTLLTEIEKRPDQLGPLPEITGALAALAEAQRRAPEKIRELLLDPQVGSGCAYALRRLRGGTSSEAPLWLDLGVVHALALAATAKAGLTWSTRLPLRDGNVMIPAHGMARFGDGTTAPTVEAHTEGGTIRLRDDGRELTVPSDESDAEPGPVGWWSLRLIRTGGDLPLTVRLDDLDPLRDLADPVPPLRLDTAGVERWRELIVGAWELLCRDYRHEAEAMAGGVVSIVPLKHEPGWETRSASNGEAFGSIMLSIPRDVVEMAVSLVHEYQHITLGALLHLLPLTKPDDGSLYYAPWRDDPRPLAGLVQGIYAFFGIAKFWRIRRDTTTGDERALAAFEYAYARRQTAESVEIALSSTGLTPQGRQLFEGLRSRLDQWSGEPADAVDPGIDRLAEITADSHRIGWRLRHFRPRQEDVTELVSRMAEREPAEPLSPVPAAIRPHAGLRWDQRIPAVARRRVFTTAAAGGSTSPDPLIAGENALLAQDAPSARAAFVSAIGRTAPALDSGTDVPDDEARAWAGLAISLAAAGDTPAATALSRRPDLVRAVYAGLHADADPADVATWLAPALAGHH</sequence>
<gene>
    <name evidence="1" type="ORF">Ahu01nite_078220</name>
</gene>
<protein>
    <submittedName>
        <fullName evidence="1">HEXXH motif domain-containing protein</fullName>
    </submittedName>
</protein>
<dbReference type="RefSeq" id="WP_203841714.1">
    <property type="nucleotide sequence ID" value="NZ_BAAATV010000009.1"/>
</dbReference>
<reference evidence="1 2" key="1">
    <citation type="submission" date="2021-01" db="EMBL/GenBank/DDBJ databases">
        <title>Whole genome shotgun sequence of Actinoplanes humidus NBRC 14915.</title>
        <authorList>
            <person name="Komaki H."/>
            <person name="Tamura T."/>
        </authorList>
    </citation>
    <scope>NUCLEOTIDE SEQUENCE [LARGE SCALE GENOMIC DNA]</scope>
    <source>
        <strain evidence="1 2">NBRC 14915</strain>
    </source>
</reference>
<keyword evidence="2" id="KW-1185">Reference proteome</keyword>
<evidence type="ECO:0000313" key="1">
    <source>
        <dbReference type="EMBL" id="GIE24720.1"/>
    </source>
</evidence>
<accession>A0ABQ4A1H7</accession>